<name>A0A8B9YRW3_BOSMU</name>
<evidence type="ECO:0000313" key="3">
    <source>
        <dbReference type="Ensembl" id="ENSBGRP00000039860.1"/>
    </source>
</evidence>
<accession>A0A8B9YRW3</accession>
<feature type="compositionally biased region" description="Basic residues" evidence="1">
    <location>
        <begin position="276"/>
        <end position="286"/>
    </location>
</feature>
<proteinExistence type="predicted"/>
<dbReference type="PANTHER" id="PTHR36867:SF1">
    <property type="entry name" value="RIKEN CDNA 2610318N02 GENE"/>
    <property type="match status" value="1"/>
</dbReference>
<evidence type="ECO:0000256" key="1">
    <source>
        <dbReference type="SAM" id="MobiDB-lite"/>
    </source>
</evidence>
<keyword evidence="2" id="KW-0732">Signal</keyword>
<feature type="chain" id="PRO_5034637737" evidence="2">
    <location>
        <begin position="17"/>
        <end position="467"/>
    </location>
</feature>
<dbReference type="AlphaFoldDB" id="A0A8B9YRW3"/>
<dbReference type="GeneTree" id="ENSGT00390000004807"/>
<protein>
    <submittedName>
        <fullName evidence="3">Uncharacterized protein</fullName>
    </submittedName>
</protein>
<sequence>MRGAAGIVTCCRLARGLRGVAGVVWAAARAVAGGQRCVLDRVPTGTRVPALGAGGGGWARPDPGGPAWMVAELRPSGGFPVSRGGWGGRAQTRGTPPRPPLGSQAAKPPKPSRMEVLDEFDSEFPQTVTFCQLISEEDFERQAATYTERALRRLFRSLDRNPALAERVVRKGKQAECERRGLLSFLWVRPAGRGRGARGGGRPGAWAGVGASRRRRLRRLASSALPCPWPSQAKASCAVQGELNCCNSMSALEMHQRLEQLKRRIHRVHLYSQDAKRRRRKRKPKKPERVLSQDRSTSPCLLPALLPPGPPLLPTASTAAPPPAVYTMPRVFGPFPPLPSTSLEEVEVSRSEVKLNWTGLSSNPKSHMVDLTPLVLNPGGFHFSYLTRNNAHKLHFPWTSVCNSPAAPEEMPSSSVRASIFTPPVLLKFQPVPRPTGDSENDPGNAESVPHQREQSPLLYRPRPEDE</sequence>
<reference evidence="3" key="2">
    <citation type="submission" date="2025-08" db="UniProtKB">
        <authorList>
            <consortium name="Ensembl"/>
        </authorList>
    </citation>
    <scope>IDENTIFICATION</scope>
</reference>
<dbReference type="Proteomes" id="UP000694520">
    <property type="component" value="Chromosome 16"/>
</dbReference>
<organism evidence="3 4">
    <name type="scientific">Bos mutus grunniens</name>
    <name type="common">Wild yak</name>
    <name type="synonym">Bos grunniens</name>
    <dbReference type="NCBI Taxonomy" id="30521"/>
    <lineage>
        <taxon>Eukaryota</taxon>
        <taxon>Metazoa</taxon>
        <taxon>Chordata</taxon>
        <taxon>Craniata</taxon>
        <taxon>Vertebrata</taxon>
        <taxon>Euteleostomi</taxon>
        <taxon>Mammalia</taxon>
        <taxon>Eutheria</taxon>
        <taxon>Laurasiatheria</taxon>
        <taxon>Artiodactyla</taxon>
        <taxon>Ruminantia</taxon>
        <taxon>Pecora</taxon>
        <taxon>Bovidae</taxon>
        <taxon>Bovinae</taxon>
        <taxon>Bos</taxon>
    </lineage>
</organism>
<feature type="region of interest" description="Disordered" evidence="1">
    <location>
        <begin position="271"/>
        <end position="300"/>
    </location>
</feature>
<evidence type="ECO:0000256" key="2">
    <source>
        <dbReference type="SAM" id="SignalP"/>
    </source>
</evidence>
<reference evidence="3" key="3">
    <citation type="submission" date="2025-09" db="UniProtKB">
        <authorList>
            <consortium name="Ensembl"/>
        </authorList>
    </citation>
    <scope>IDENTIFICATION</scope>
</reference>
<keyword evidence="4" id="KW-1185">Reference proteome</keyword>
<evidence type="ECO:0000313" key="4">
    <source>
        <dbReference type="Proteomes" id="UP000694520"/>
    </source>
</evidence>
<feature type="region of interest" description="Disordered" evidence="1">
    <location>
        <begin position="81"/>
        <end position="113"/>
    </location>
</feature>
<feature type="region of interest" description="Disordered" evidence="1">
    <location>
        <begin position="428"/>
        <end position="467"/>
    </location>
</feature>
<reference evidence="3" key="1">
    <citation type="submission" date="2019-05" db="EMBL/GenBank/DDBJ databases">
        <authorList>
            <person name="Zhang S."/>
            <person name="Liu J."/>
        </authorList>
    </citation>
    <scope>NUCLEOTIDE SEQUENCE [LARGE SCALE GENOMIC DNA]</scope>
</reference>
<dbReference type="Ensembl" id="ENSBGRT00000046236.1">
    <property type="protein sequence ID" value="ENSBGRP00000039860.1"/>
    <property type="gene ID" value="ENSBGRG00000025026.1"/>
</dbReference>
<dbReference type="PANTHER" id="PTHR36867">
    <property type="entry name" value="MCG131172, ISOFORM CRA_A"/>
    <property type="match status" value="1"/>
</dbReference>
<feature type="signal peptide" evidence="2">
    <location>
        <begin position="1"/>
        <end position="16"/>
    </location>
</feature>